<protein>
    <recommendedName>
        <fullName evidence="8">B3 domain-containing protein</fullName>
    </recommendedName>
</protein>
<dbReference type="GO" id="GO:0005634">
    <property type="term" value="C:nucleus"/>
    <property type="evidence" value="ECO:0007669"/>
    <property type="project" value="UniProtKB-SubCell"/>
</dbReference>
<reference evidence="7" key="1">
    <citation type="journal article" date="2023" name="Proc. Natl. Acad. Sci. U.S.A.">
        <title>Genomic and structural basis for evolution of tropane alkaloid biosynthesis.</title>
        <authorList>
            <person name="Wanga Y.-J."/>
            <person name="Taina T."/>
            <person name="Yua J.-Y."/>
            <person name="Lia J."/>
            <person name="Xua B."/>
            <person name="Chenc J."/>
            <person name="D'Auriad J.C."/>
            <person name="Huanga J.-P."/>
            <person name="Huanga S.-X."/>
        </authorList>
    </citation>
    <scope>NUCLEOTIDE SEQUENCE [LARGE SCALE GENOMIC DNA]</scope>
    <source>
        <strain evidence="7">cv. KIB-2019</strain>
    </source>
</reference>
<evidence type="ECO:0000256" key="5">
    <source>
        <dbReference type="ARBA" id="ARBA00023242"/>
    </source>
</evidence>
<evidence type="ECO:0008006" key="8">
    <source>
        <dbReference type="Google" id="ProtNLM"/>
    </source>
</evidence>
<comment type="caution">
    <text evidence="6">The sequence shown here is derived from an EMBL/GenBank/DDBJ whole genome shotgun (WGS) entry which is preliminary data.</text>
</comment>
<proteinExistence type="predicted"/>
<evidence type="ECO:0000313" key="7">
    <source>
        <dbReference type="Proteomes" id="UP001152561"/>
    </source>
</evidence>
<organism evidence="6 7">
    <name type="scientific">Anisodus acutangulus</name>
    <dbReference type="NCBI Taxonomy" id="402998"/>
    <lineage>
        <taxon>Eukaryota</taxon>
        <taxon>Viridiplantae</taxon>
        <taxon>Streptophyta</taxon>
        <taxon>Embryophyta</taxon>
        <taxon>Tracheophyta</taxon>
        <taxon>Spermatophyta</taxon>
        <taxon>Magnoliopsida</taxon>
        <taxon>eudicotyledons</taxon>
        <taxon>Gunneridae</taxon>
        <taxon>Pentapetalae</taxon>
        <taxon>asterids</taxon>
        <taxon>lamiids</taxon>
        <taxon>Solanales</taxon>
        <taxon>Solanaceae</taxon>
        <taxon>Solanoideae</taxon>
        <taxon>Hyoscyameae</taxon>
        <taxon>Anisodus</taxon>
    </lineage>
</organism>
<dbReference type="OrthoDB" id="1286839at2759"/>
<evidence type="ECO:0000256" key="3">
    <source>
        <dbReference type="ARBA" id="ARBA00023125"/>
    </source>
</evidence>
<sequence>MVQESSTFGLCCSEFIKDIDCGSSKIIDSSCVTQCSPSINAISVEEEKEEELRRRKREELIQYYIDRHEAFLKNPYVCVDAIDHDYYLVPRGKRSKRKFIHRVDQSFLKRENKKLKMVHQEKKIQELGAQDEEVGISKIESFLKNVQGDVENIKKSLITTKEKVSILPMEKIQESEVVPNSEVSLGIPKIESFLKNEKRVKMLHKEKPNKVSEFALPMEYFKEKNQELVIEKERIPKIESFLKKEKRKRLVVLHKQKPNKVPPEAILPMELKLKIQDMEVPISKVSLVIQKPLFDTDLSKKHMRLSIPVGQVLTHDEFLTTQDKEYLETKDSRNKKAQIKFNLIEPSLEESSIHLAKWPMNSSPSYVLLNDWVSVYKRNNLKVNMKVQLWSFKKDSNRWLALVVLPPDDAAN</sequence>
<dbReference type="AlphaFoldDB" id="A0A9Q1R397"/>
<dbReference type="InterPro" id="IPR005508">
    <property type="entry name" value="At2g31720-like"/>
</dbReference>
<name>A0A9Q1R397_9SOLA</name>
<dbReference type="SUPFAM" id="SSF101936">
    <property type="entry name" value="DNA-binding pseudobarrel domain"/>
    <property type="match status" value="1"/>
</dbReference>
<dbReference type="Gene3D" id="2.40.330.10">
    <property type="entry name" value="DNA-binding pseudobarrel domain"/>
    <property type="match status" value="1"/>
</dbReference>
<dbReference type="InterPro" id="IPR015300">
    <property type="entry name" value="DNA-bd_pseudobarrel_sf"/>
</dbReference>
<keyword evidence="4" id="KW-0804">Transcription</keyword>
<dbReference type="PANTHER" id="PTHR31541:SF62">
    <property type="entry name" value="TF-B3 DOMAIN-CONTAINING PROTEIN"/>
    <property type="match status" value="1"/>
</dbReference>
<evidence type="ECO:0000256" key="4">
    <source>
        <dbReference type="ARBA" id="ARBA00023163"/>
    </source>
</evidence>
<keyword evidence="7" id="KW-1185">Reference proteome</keyword>
<evidence type="ECO:0000256" key="2">
    <source>
        <dbReference type="ARBA" id="ARBA00023015"/>
    </source>
</evidence>
<keyword evidence="5" id="KW-0539">Nucleus</keyword>
<dbReference type="GO" id="GO:0003677">
    <property type="term" value="F:DNA binding"/>
    <property type="evidence" value="ECO:0007669"/>
    <property type="project" value="UniProtKB-KW"/>
</dbReference>
<accession>A0A9Q1R397</accession>
<keyword evidence="3" id="KW-0238">DNA-binding</keyword>
<dbReference type="EMBL" id="JAJAGQ010000017">
    <property type="protein sequence ID" value="KAJ8538808.1"/>
    <property type="molecule type" value="Genomic_DNA"/>
</dbReference>
<dbReference type="PANTHER" id="PTHR31541">
    <property type="entry name" value="B3 DOMAIN PLANT PROTEIN-RELATED"/>
    <property type="match status" value="1"/>
</dbReference>
<keyword evidence="2" id="KW-0805">Transcription regulation</keyword>
<evidence type="ECO:0000313" key="6">
    <source>
        <dbReference type="EMBL" id="KAJ8538808.1"/>
    </source>
</evidence>
<evidence type="ECO:0000256" key="1">
    <source>
        <dbReference type="ARBA" id="ARBA00004123"/>
    </source>
</evidence>
<dbReference type="Proteomes" id="UP001152561">
    <property type="component" value="Unassembled WGS sequence"/>
</dbReference>
<comment type="subcellular location">
    <subcellularLocation>
        <location evidence="1">Nucleus</location>
    </subcellularLocation>
</comment>
<dbReference type="Pfam" id="PF03754">
    <property type="entry name" value="At2g31720-like"/>
    <property type="match status" value="1"/>
</dbReference>
<gene>
    <name evidence="6" type="ORF">K7X08_030104</name>
</gene>